<dbReference type="AlphaFoldDB" id="A0A8T0H8R4"/>
<dbReference type="Proteomes" id="UP000822688">
    <property type="component" value="Chromosome 7"/>
</dbReference>
<dbReference type="EMBL" id="CM026428">
    <property type="protein sequence ID" value="KAG0566734.1"/>
    <property type="molecule type" value="Genomic_DNA"/>
</dbReference>
<sequence>MDCISSWIYDRSRSKFIKLTVSKTIFHLRLLSSNFFVRGGLSERLSHSRKI</sequence>
<organism evidence="1 2">
    <name type="scientific">Ceratodon purpureus</name>
    <name type="common">Fire moss</name>
    <name type="synonym">Dicranum purpureum</name>
    <dbReference type="NCBI Taxonomy" id="3225"/>
    <lineage>
        <taxon>Eukaryota</taxon>
        <taxon>Viridiplantae</taxon>
        <taxon>Streptophyta</taxon>
        <taxon>Embryophyta</taxon>
        <taxon>Bryophyta</taxon>
        <taxon>Bryophytina</taxon>
        <taxon>Bryopsida</taxon>
        <taxon>Dicranidae</taxon>
        <taxon>Pseudoditrichales</taxon>
        <taxon>Ditrichaceae</taxon>
        <taxon>Ceratodon</taxon>
    </lineage>
</organism>
<reference evidence="1" key="1">
    <citation type="submission" date="2020-06" db="EMBL/GenBank/DDBJ databases">
        <title>WGS assembly of Ceratodon purpureus strain R40.</title>
        <authorList>
            <person name="Carey S.B."/>
            <person name="Jenkins J."/>
            <person name="Shu S."/>
            <person name="Lovell J.T."/>
            <person name="Sreedasyam A."/>
            <person name="Maumus F."/>
            <person name="Tiley G.P."/>
            <person name="Fernandez-Pozo N."/>
            <person name="Barry K."/>
            <person name="Chen C."/>
            <person name="Wang M."/>
            <person name="Lipzen A."/>
            <person name="Daum C."/>
            <person name="Saski C.A."/>
            <person name="Payton A.C."/>
            <person name="Mcbreen J.C."/>
            <person name="Conrad R.E."/>
            <person name="Kollar L.M."/>
            <person name="Olsson S."/>
            <person name="Huttunen S."/>
            <person name="Landis J.B."/>
            <person name="Wickett N.J."/>
            <person name="Johnson M.G."/>
            <person name="Rensing S.A."/>
            <person name="Grimwood J."/>
            <person name="Schmutz J."/>
            <person name="Mcdaniel S.F."/>
        </authorList>
    </citation>
    <scope>NUCLEOTIDE SEQUENCE</scope>
    <source>
        <strain evidence="1">R40</strain>
    </source>
</reference>
<proteinExistence type="predicted"/>
<evidence type="ECO:0000313" key="1">
    <source>
        <dbReference type="EMBL" id="KAG0566734.1"/>
    </source>
</evidence>
<comment type="caution">
    <text evidence="1">The sequence shown here is derived from an EMBL/GenBank/DDBJ whole genome shotgun (WGS) entry which is preliminary data.</text>
</comment>
<protein>
    <submittedName>
        <fullName evidence="1">Uncharacterized protein</fullName>
    </submittedName>
</protein>
<name>A0A8T0H8R4_CERPU</name>
<evidence type="ECO:0000313" key="2">
    <source>
        <dbReference type="Proteomes" id="UP000822688"/>
    </source>
</evidence>
<keyword evidence="2" id="KW-1185">Reference proteome</keyword>
<accession>A0A8T0H8R4</accession>
<gene>
    <name evidence="1" type="ORF">KC19_7G083600</name>
</gene>